<feature type="region of interest" description="Disordered" evidence="1">
    <location>
        <begin position="1"/>
        <end position="32"/>
    </location>
</feature>
<accession>A0A167UIA7</accession>
<gene>
    <name evidence="2" type="ORF">FIBSPDRAFT_432967</name>
</gene>
<feature type="compositionally biased region" description="Basic and acidic residues" evidence="1">
    <location>
        <begin position="22"/>
        <end position="32"/>
    </location>
</feature>
<organism evidence="2 3">
    <name type="scientific">Athelia psychrophila</name>
    <dbReference type="NCBI Taxonomy" id="1759441"/>
    <lineage>
        <taxon>Eukaryota</taxon>
        <taxon>Fungi</taxon>
        <taxon>Dikarya</taxon>
        <taxon>Basidiomycota</taxon>
        <taxon>Agaricomycotina</taxon>
        <taxon>Agaricomycetes</taxon>
        <taxon>Agaricomycetidae</taxon>
        <taxon>Atheliales</taxon>
        <taxon>Atheliaceae</taxon>
        <taxon>Athelia</taxon>
    </lineage>
</organism>
<evidence type="ECO:0000313" key="3">
    <source>
        <dbReference type="Proteomes" id="UP000076532"/>
    </source>
</evidence>
<evidence type="ECO:0000256" key="1">
    <source>
        <dbReference type="SAM" id="MobiDB-lite"/>
    </source>
</evidence>
<dbReference type="EMBL" id="KV417975">
    <property type="protein sequence ID" value="KZP03974.1"/>
    <property type="molecule type" value="Genomic_DNA"/>
</dbReference>
<dbReference type="Proteomes" id="UP000076532">
    <property type="component" value="Unassembled WGS sequence"/>
</dbReference>
<reference evidence="2 3" key="1">
    <citation type="journal article" date="2016" name="Mol. Biol. Evol.">
        <title>Comparative Genomics of Early-Diverging Mushroom-Forming Fungi Provides Insights into the Origins of Lignocellulose Decay Capabilities.</title>
        <authorList>
            <person name="Nagy L.G."/>
            <person name="Riley R."/>
            <person name="Tritt A."/>
            <person name="Adam C."/>
            <person name="Daum C."/>
            <person name="Floudas D."/>
            <person name="Sun H."/>
            <person name="Yadav J.S."/>
            <person name="Pangilinan J."/>
            <person name="Larsson K.H."/>
            <person name="Matsuura K."/>
            <person name="Barry K."/>
            <person name="Labutti K."/>
            <person name="Kuo R."/>
            <person name="Ohm R.A."/>
            <person name="Bhattacharya S.S."/>
            <person name="Shirouzu T."/>
            <person name="Yoshinaga Y."/>
            <person name="Martin F.M."/>
            <person name="Grigoriev I.V."/>
            <person name="Hibbett D.S."/>
        </authorList>
    </citation>
    <scope>NUCLEOTIDE SEQUENCE [LARGE SCALE GENOMIC DNA]</scope>
    <source>
        <strain evidence="2 3">CBS 109695</strain>
    </source>
</reference>
<name>A0A167UIA7_9AGAM</name>
<protein>
    <submittedName>
        <fullName evidence="2">Uncharacterized protein</fullName>
    </submittedName>
</protein>
<dbReference type="AlphaFoldDB" id="A0A167UIA7"/>
<keyword evidence="3" id="KW-1185">Reference proteome</keyword>
<sequence length="156" mass="16788">MLGAEGRFALSSPPPSTPQVLEKPEKPRRSEGEQLRALMSGDVAVGPCQCPPFRTCAMNDVSGAAFASLGTTTGLPGTTRTAFPTRSIENSRAGSLLQDLKNCTSGFKAGYPCMIANVRLIGVHPYCPVLGAFRFADMLVKMMGVMLFDNIMKWNR</sequence>
<proteinExistence type="predicted"/>
<evidence type="ECO:0000313" key="2">
    <source>
        <dbReference type="EMBL" id="KZP03974.1"/>
    </source>
</evidence>